<evidence type="ECO:0000313" key="2">
    <source>
        <dbReference type="Proteomes" id="UP001597061"/>
    </source>
</evidence>
<feature type="non-terminal residue" evidence="1">
    <location>
        <position position="1"/>
    </location>
</feature>
<gene>
    <name evidence="1" type="ORF">ACFQ1R_11690</name>
</gene>
<name>A0ABW3JJZ9_9FLAO</name>
<comment type="caution">
    <text evidence="1">The sequence shown here is derived from an EMBL/GenBank/DDBJ whole genome shotgun (WGS) entry which is preliminary data.</text>
</comment>
<dbReference type="RefSeq" id="WP_379926407.1">
    <property type="nucleotide sequence ID" value="NZ_JBHTJI010000018.1"/>
</dbReference>
<sequence>RYPTFENQLNMFKRLFNKKFDWQKVKASGEAFPKPKISVVSTTLENGTVATAWINVGYRNYPYKEFCQTLGILNVDFEDMGGLDYSEIQTYLDTELNKACVSHLISRIPTETGIEMLFYFENQDIIQNKLEELYKSDDLLFDFGCRLKTDSEWETIDNMMKNY</sequence>
<dbReference type="Proteomes" id="UP001597061">
    <property type="component" value="Unassembled WGS sequence"/>
</dbReference>
<keyword evidence="2" id="KW-1185">Reference proteome</keyword>
<evidence type="ECO:0000313" key="1">
    <source>
        <dbReference type="EMBL" id="MFD0990762.1"/>
    </source>
</evidence>
<protein>
    <submittedName>
        <fullName evidence="1">Uncharacterized protein</fullName>
    </submittedName>
</protein>
<dbReference type="EMBL" id="JBHTJI010000018">
    <property type="protein sequence ID" value="MFD0990762.1"/>
    <property type="molecule type" value="Genomic_DNA"/>
</dbReference>
<accession>A0ABW3JJZ9</accession>
<proteinExistence type="predicted"/>
<organism evidence="1 2">
    <name type="scientific">Mariniflexile jejuense</name>
    <dbReference type="NCBI Taxonomy" id="1173582"/>
    <lineage>
        <taxon>Bacteria</taxon>
        <taxon>Pseudomonadati</taxon>
        <taxon>Bacteroidota</taxon>
        <taxon>Flavobacteriia</taxon>
        <taxon>Flavobacteriales</taxon>
        <taxon>Flavobacteriaceae</taxon>
        <taxon>Mariniflexile</taxon>
    </lineage>
</organism>
<reference evidence="2" key="1">
    <citation type="journal article" date="2019" name="Int. J. Syst. Evol. Microbiol.">
        <title>The Global Catalogue of Microorganisms (GCM) 10K type strain sequencing project: providing services to taxonomists for standard genome sequencing and annotation.</title>
        <authorList>
            <consortium name="The Broad Institute Genomics Platform"/>
            <consortium name="The Broad Institute Genome Sequencing Center for Infectious Disease"/>
            <person name="Wu L."/>
            <person name="Ma J."/>
        </authorList>
    </citation>
    <scope>NUCLEOTIDE SEQUENCE [LARGE SCALE GENOMIC DNA]</scope>
    <source>
        <strain evidence="2">CCUG 62414</strain>
    </source>
</reference>